<comment type="catalytic activity">
    <reaction evidence="11">
        <text>Couples ATP hydrolysis with the unwinding of duplex DNA by translocating in the 3'-5' direction.</text>
        <dbReference type="EC" id="5.6.2.4"/>
    </reaction>
</comment>
<dbReference type="GO" id="GO:0003677">
    <property type="term" value="F:DNA binding"/>
    <property type="evidence" value="ECO:0007669"/>
    <property type="project" value="UniProtKB-KW"/>
</dbReference>
<dbReference type="InterPro" id="IPR046960">
    <property type="entry name" value="PPR_At4g14850-like_plant"/>
</dbReference>
<keyword evidence="5" id="KW-0378">Hydrolase</keyword>
<comment type="subcellular location">
    <subcellularLocation>
        <location evidence="1">Nucleus</location>
    </subcellularLocation>
</comment>
<dbReference type="FunFam" id="1.25.40.10:FF:001636">
    <property type="entry name" value="Pentatricopeptide repeat-containing protein At2g20540"/>
    <property type="match status" value="1"/>
</dbReference>
<dbReference type="PANTHER" id="PTHR47926">
    <property type="entry name" value="PENTATRICOPEPTIDE REPEAT-CONTAINING PROTEIN"/>
    <property type="match status" value="1"/>
</dbReference>
<keyword evidence="4" id="KW-0547">Nucleotide-binding</keyword>
<keyword evidence="7" id="KW-0067">ATP-binding</keyword>
<dbReference type="SUPFAM" id="SSF48452">
    <property type="entry name" value="TPR-like"/>
    <property type="match status" value="1"/>
</dbReference>
<evidence type="ECO:0000256" key="3">
    <source>
        <dbReference type="ARBA" id="ARBA00022737"/>
    </source>
</evidence>
<feature type="repeat" description="PPR" evidence="14">
    <location>
        <begin position="236"/>
        <end position="270"/>
    </location>
</feature>
<proteinExistence type="inferred from homology"/>
<dbReference type="PROSITE" id="PS51375">
    <property type="entry name" value="PPR"/>
    <property type="match status" value="3"/>
</dbReference>
<dbReference type="InterPro" id="IPR011545">
    <property type="entry name" value="DEAD/DEAH_box_helicase_dom"/>
</dbReference>
<dbReference type="GO" id="GO:0005524">
    <property type="term" value="F:ATP binding"/>
    <property type="evidence" value="ECO:0007669"/>
    <property type="project" value="UniProtKB-KW"/>
</dbReference>
<name>A0ABD1W109_9LAMI</name>
<keyword evidence="3" id="KW-0677">Repeat</keyword>
<accession>A0ABD1W109</accession>
<dbReference type="EC" id="5.6.2.4" evidence="12"/>
<evidence type="ECO:0000256" key="7">
    <source>
        <dbReference type="ARBA" id="ARBA00022840"/>
    </source>
</evidence>
<feature type="repeat" description="PPR" evidence="14">
    <location>
        <begin position="130"/>
        <end position="160"/>
    </location>
</feature>
<evidence type="ECO:0000256" key="4">
    <source>
        <dbReference type="ARBA" id="ARBA00022741"/>
    </source>
</evidence>
<evidence type="ECO:0000256" key="1">
    <source>
        <dbReference type="ARBA" id="ARBA00004123"/>
    </source>
</evidence>
<dbReference type="PROSITE" id="PS51192">
    <property type="entry name" value="HELICASE_ATP_BIND_1"/>
    <property type="match status" value="1"/>
</dbReference>
<dbReference type="NCBIfam" id="TIGR00756">
    <property type="entry name" value="PPR"/>
    <property type="match status" value="4"/>
</dbReference>
<evidence type="ECO:0000256" key="9">
    <source>
        <dbReference type="ARBA" id="ARBA00023235"/>
    </source>
</evidence>
<evidence type="ECO:0000259" key="15">
    <source>
        <dbReference type="PROSITE" id="PS51192"/>
    </source>
</evidence>
<evidence type="ECO:0000256" key="14">
    <source>
        <dbReference type="PROSITE-ProRule" id="PRU00708"/>
    </source>
</evidence>
<evidence type="ECO:0000256" key="12">
    <source>
        <dbReference type="ARBA" id="ARBA00034808"/>
    </source>
</evidence>
<evidence type="ECO:0000256" key="10">
    <source>
        <dbReference type="ARBA" id="ARBA00023242"/>
    </source>
</evidence>
<dbReference type="InterPro" id="IPR002464">
    <property type="entry name" value="DNA/RNA_helicase_DEAH_CS"/>
</dbReference>
<dbReference type="PROSITE" id="PS00690">
    <property type="entry name" value="DEAH_ATP_HELICASE"/>
    <property type="match status" value="1"/>
</dbReference>
<feature type="domain" description="Helicase ATP-binding" evidence="15">
    <location>
        <begin position="477"/>
        <end position="633"/>
    </location>
</feature>
<dbReference type="EMBL" id="JBFOLK010000001">
    <property type="protein sequence ID" value="KAL2543346.1"/>
    <property type="molecule type" value="Genomic_DNA"/>
</dbReference>
<dbReference type="GO" id="GO:0005634">
    <property type="term" value="C:nucleus"/>
    <property type="evidence" value="ECO:0007669"/>
    <property type="project" value="UniProtKB-SubCell"/>
</dbReference>
<dbReference type="AlphaFoldDB" id="A0ABD1W109"/>
<evidence type="ECO:0000313" key="16">
    <source>
        <dbReference type="EMBL" id="KAL2543346.1"/>
    </source>
</evidence>
<dbReference type="Gene3D" id="3.40.50.300">
    <property type="entry name" value="P-loop containing nucleotide triphosphate hydrolases"/>
    <property type="match status" value="1"/>
</dbReference>
<reference evidence="17" key="1">
    <citation type="submission" date="2024-07" db="EMBL/GenBank/DDBJ databases">
        <title>Two chromosome-level genome assemblies of Korean endemic species Abeliophyllum distichum and Forsythia ovata (Oleaceae).</title>
        <authorList>
            <person name="Jang H."/>
        </authorList>
    </citation>
    <scope>NUCLEOTIDE SEQUENCE [LARGE SCALE GENOMIC DNA]</scope>
</reference>
<comment type="similarity">
    <text evidence="2">Belongs to the helicase family. RecQ subfamily.</text>
</comment>
<evidence type="ECO:0000256" key="2">
    <source>
        <dbReference type="ARBA" id="ARBA00005446"/>
    </source>
</evidence>
<keyword evidence="9" id="KW-0413">Isomerase</keyword>
<dbReference type="Proteomes" id="UP001604336">
    <property type="component" value="Unassembled WGS sequence"/>
</dbReference>
<evidence type="ECO:0000256" key="11">
    <source>
        <dbReference type="ARBA" id="ARBA00034617"/>
    </source>
</evidence>
<dbReference type="SMART" id="SM00487">
    <property type="entry name" value="DEXDc"/>
    <property type="match status" value="1"/>
</dbReference>
<dbReference type="Pfam" id="PF01535">
    <property type="entry name" value="PPR"/>
    <property type="match status" value="4"/>
</dbReference>
<keyword evidence="8" id="KW-0238">DNA-binding</keyword>
<dbReference type="InterPro" id="IPR014001">
    <property type="entry name" value="Helicase_ATP-bd"/>
</dbReference>
<dbReference type="FunFam" id="3.40.50.300:FF:000772">
    <property type="entry name" value="ATP-dependent DNA helicase Q4"/>
    <property type="match status" value="1"/>
</dbReference>
<dbReference type="SUPFAM" id="SSF52540">
    <property type="entry name" value="P-loop containing nucleoside triphosphate hydrolases"/>
    <property type="match status" value="1"/>
</dbReference>
<dbReference type="InterPro" id="IPR046848">
    <property type="entry name" value="E_motif"/>
</dbReference>
<dbReference type="PANTHER" id="PTHR47926:SF453">
    <property type="entry name" value="PENTATRICOPEPTIDE REPEAT (PPR) SUPERFAMILY PROTEIN"/>
    <property type="match status" value="1"/>
</dbReference>
<dbReference type="GO" id="GO:0016787">
    <property type="term" value="F:hydrolase activity"/>
    <property type="evidence" value="ECO:0007669"/>
    <property type="project" value="UniProtKB-KW"/>
</dbReference>
<keyword evidence="17" id="KW-1185">Reference proteome</keyword>
<organism evidence="16 17">
    <name type="scientific">Abeliophyllum distichum</name>
    <dbReference type="NCBI Taxonomy" id="126358"/>
    <lineage>
        <taxon>Eukaryota</taxon>
        <taxon>Viridiplantae</taxon>
        <taxon>Streptophyta</taxon>
        <taxon>Embryophyta</taxon>
        <taxon>Tracheophyta</taxon>
        <taxon>Spermatophyta</taxon>
        <taxon>Magnoliopsida</taxon>
        <taxon>eudicotyledons</taxon>
        <taxon>Gunneridae</taxon>
        <taxon>Pentapetalae</taxon>
        <taxon>asterids</taxon>
        <taxon>lamiids</taxon>
        <taxon>Lamiales</taxon>
        <taxon>Oleaceae</taxon>
        <taxon>Forsythieae</taxon>
        <taxon>Abeliophyllum</taxon>
    </lineage>
</organism>
<dbReference type="Pfam" id="PF13041">
    <property type="entry name" value="PPR_2"/>
    <property type="match status" value="1"/>
</dbReference>
<sequence length="633" mass="70089">MITAYTAISDHTSSVLLYRKMVRKNYSKPNEFIFPIILKSCPKVVERYGTQMVHAQIVKSGFGQYSVVQTAVLDAYSRYGVDIVLARKLFDEMSDRNVVSWTAMISGYTRVGEVGNAVLLFEEMPQGIRDTPFWNSIIAGCMQNGLFSEAIEFFRRMIFEEGVGGWNRPNQVTVVCTLSACGHCGMLQLGKSIHAYIYRNALGLNLFLANSLIDMYGKCGSLKIARMVFDRTKKVNLTSWNSMINCFALHGQSEGAIGVFDEMLLHGDEVKPDGVTFIGLLNACTHGGLVEQGRHYYEMMIQEYRIEPQIEHYGCMVDLLGRAGQFEEAMEVVKGMKIPPDEVVWGSLLNGCKIHRCTDLAELAVKKLIEINPNNGGYRAMLANLYGDLGKWEEVWKVRKLLNEENAYKTPGCSWIEVDNQKLRVGNEGKESGEIFDEEGLVGEIGVRNEASDDNLEKSLKITHGYSSFRNGQLEAIKMVLSGESTMLVLPTGSGKSLCYQLPALVLPGVTLVVSPLVALMIDQLKQLPPAIPGGLLCSSQMPEEASKTLRSLQEGAIKVLFVSTERFLNGEFISIFSGTPLVSLVVVDEAHCVSEWSHNFQPSYKRLRASLLLGRLNAGCILAMTAAATTKT</sequence>
<evidence type="ECO:0000256" key="13">
    <source>
        <dbReference type="ARBA" id="ARBA00049360"/>
    </source>
</evidence>
<comment type="catalytic activity">
    <reaction evidence="13">
        <text>ATP + H2O = ADP + phosphate + H(+)</text>
        <dbReference type="Rhea" id="RHEA:13065"/>
        <dbReference type="ChEBI" id="CHEBI:15377"/>
        <dbReference type="ChEBI" id="CHEBI:15378"/>
        <dbReference type="ChEBI" id="CHEBI:30616"/>
        <dbReference type="ChEBI" id="CHEBI:43474"/>
        <dbReference type="ChEBI" id="CHEBI:456216"/>
    </reaction>
</comment>
<gene>
    <name evidence="16" type="ORF">Adt_04324</name>
</gene>
<dbReference type="Gene3D" id="1.25.40.10">
    <property type="entry name" value="Tetratricopeptide repeat domain"/>
    <property type="match status" value="3"/>
</dbReference>
<dbReference type="InterPro" id="IPR027417">
    <property type="entry name" value="P-loop_NTPase"/>
</dbReference>
<comment type="caution">
    <text evidence="16">The sequence shown here is derived from an EMBL/GenBank/DDBJ whole genome shotgun (WGS) entry which is preliminary data.</text>
</comment>
<feature type="repeat" description="PPR" evidence="14">
    <location>
        <begin position="97"/>
        <end position="127"/>
    </location>
</feature>
<evidence type="ECO:0000313" key="17">
    <source>
        <dbReference type="Proteomes" id="UP001604336"/>
    </source>
</evidence>
<dbReference type="Pfam" id="PF20431">
    <property type="entry name" value="E_motif"/>
    <property type="match status" value="1"/>
</dbReference>
<dbReference type="InterPro" id="IPR002885">
    <property type="entry name" value="PPR_rpt"/>
</dbReference>
<evidence type="ECO:0000256" key="5">
    <source>
        <dbReference type="ARBA" id="ARBA00022801"/>
    </source>
</evidence>
<keyword evidence="6" id="KW-0347">Helicase</keyword>
<keyword evidence="10" id="KW-0539">Nucleus</keyword>
<dbReference type="GO" id="GO:0043138">
    <property type="term" value="F:3'-5' DNA helicase activity"/>
    <property type="evidence" value="ECO:0007669"/>
    <property type="project" value="UniProtKB-EC"/>
</dbReference>
<evidence type="ECO:0000256" key="6">
    <source>
        <dbReference type="ARBA" id="ARBA00022806"/>
    </source>
</evidence>
<evidence type="ECO:0000256" key="8">
    <source>
        <dbReference type="ARBA" id="ARBA00023125"/>
    </source>
</evidence>
<dbReference type="InterPro" id="IPR011990">
    <property type="entry name" value="TPR-like_helical_dom_sf"/>
</dbReference>
<dbReference type="FunFam" id="1.25.40.10:FF:002166">
    <property type="entry name" value="Pentatricopeptide (PPR) repeat-containing protein-like"/>
    <property type="match status" value="1"/>
</dbReference>
<dbReference type="Pfam" id="PF00270">
    <property type="entry name" value="DEAD"/>
    <property type="match status" value="1"/>
</dbReference>
<protein>
    <recommendedName>
        <fullName evidence="12">DNA 3'-5' helicase</fullName>
        <ecNumber evidence="12">5.6.2.4</ecNumber>
    </recommendedName>
</protein>